<dbReference type="RefSeq" id="WP_237167837.1">
    <property type="nucleotide sequence ID" value="NZ_CP014167.1"/>
</dbReference>
<dbReference type="STRING" id="1462996.AWM70_05915"/>
<proteinExistence type="predicted"/>
<dbReference type="AlphaFoldDB" id="A0A1B1MYB3"/>
<dbReference type="InterPro" id="IPR027417">
    <property type="entry name" value="P-loop_NTPase"/>
</dbReference>
<dbReference type="KEGG" id="pyg:AWM70_05915"/>
<dbReference type="Gene3D" id="3.40.50.300">
    <property type="entry name" value="P-loop containing nucleotide triphosphate hydrolases"/>
    <property type="match status" value="1"/>
</dbReference>
<accession>A0A1B1MYB3</accession>
<dbReference type="Proteomes" id="UP000092573">
    <property type="component" value="Chromosome"/>
</dbReference>
<protein>
    <recommendedName>
        <fullName evidence="3">Orc1-like AAA ATPase domain-containing protein</fullName>
    </recommendedName>
</protein>
<dbReference type="EMBL" id="CP014167">
    <property type="protein sequence ID" value="ANS74174.1"/>
    <property type="molecule type" value="Genomic_DNA"/>
</dbReference>
<name>A0A1B1MYB3_9BACL</name>
<organism evidence="1 2">
    <name type="scientific">Paenibacillus yonginensis</name>
    <dbReference type="NCBI Taxonomy" id="1462996"/>
    <lineage>
        <taxon>Bacteria</taxon>
        <taxon>Bacillati</taxon>
        <taxon>Bacillota</taxon>
        <taxon>Bacilli</taxon>
        <taxon>Bacillales</taxon>
        <taxon>Paenibacillaceae</taxon>
        <taxon>Paenibacillus</taxon>
    </lineage>
</organism>
<keyword evidence="2" id="KW-1185">Reference proteome</keyword>
<dbReference type="SUPFAM" id="SSF52540">
    <property type="entry name" value="P-loop containing nucleoside triphosphate hydrolases"/>
    <property type="match status" value="1"/>
</dbReference>
<reference evidence="1 2" key="1">
    <citation type="submission" date="2016-01" db="EMBL/GenBank/DDBJ databases">
        <title>Complete Genome Sequence of Paenibacillus yonginensis DCY84, a novel Plant Growth-Promoting Bacteria with Elicitation of Induced Systemic Resistance.</title>
        <authorList>
            <person name="Kim Y.J."/>
            <person name="Yang D.C."/>
            <person name="Sukweenadhi J."/>
        </authorList>
    </citation>
    <scope>NUCLEOTIDE SEQUENCE [LARGE SCALE GENOMIC DNA]</scope>
    <source>
        <strain evidence="1 2">DCY84</strain>
    </source>
</reference>
<gene>
    <name evidence="1" type="ORF">AWM70_05915</name>
</gene>
<evidence type="ECO:0000313" key="1">
    <source>
        <dbReference type="EMBL" id="ANS74174.1"/>
    </source>
</evidence>
<evidence type="ECO:0008006" key="3">
    <source>
        <dbReference type="Google" id="ProtNLM"/>
    </source>
</evidence>
<evidence type="ECO:0000313" key="2">
    <source>
        <dbReference type="Proteomes" id="UP000092573"/>
    </source>
</evidence>
<sequence length="101" mass="11204">MSLSADSLFLKTKIALPVLKNNLVKRKRLLQVLQENTNGRLTLIHAPAGYGKTTLMAEWVRSSGQASAWISLDERDNDPAAFGVMSLILWLWPTPIRLTGS</sequence>